<dbReference type="PANTHER" id="PTHR15503:SF43">
    <property type="entry name" value="REVERSE TRANSCRIPTASE RNASE H-LIKE DOMAIN-CONTAINING PROTEIN"/>
    <property type="match status" value="1"/>
</dbReference>
<evidence type="ECO:0000313" key="4">
    <source>
        <dbReference type="Proteomes" id="UP000826271"/>
    </source>
</evidence>
<evidence type="ECO:0000256" key="1">
    <source>
        <dbReference type="SAM" id="MobiDB-lite"/>
    </source>
</evidence>
<organism evidence="3 4">
    <name type="scientific">Buddleja alternifolia</name>
    <dbReference type="NCBI Taxonomy" id="168488"/>
    <lineage>
        <taxon>Eukaryota</taxon>
        <taxon>Viridiplantae</taxon>
        <taxon>Streptophyta</taxon>
        <taxon>Embryophyta</taxon>
        <taxon>Tracheophyta</taxon>
        <taxon>Spermatophyta</taxon>
        <taxon>Magnoliopsida</taxon>
        <taxon>eudicotyledons</taxon>
        <taxon>Gunneridae</taxon>
        <taxon>Pentapetalae</taxon>
        <taxon>asterids</taxon>
        <taxon>lamiids</taxon>
        <taxon>Lamiales</taxon>
        <taxon>Scrophulariaceae</taxon>
        <taxon>Buddlejeae</taxon>
        <taxon>Buddleja</taxon>
    </lineage>
</organism>
<dbReference type="InterPro" id="IPR032567">
    <property type="entry name" value="RTL1-rel"/>
</dbReference>
<dbReference type="EMBL" id="WHWC01000006">
    <property type="protein sequence ID" value="KAG8380288.1"/>
    <property type="molecule type" value="Genomic_DNA"/>
</dbReference>
<reference evidence="3" key="1">
    <citation type="submission" date="2019-10" db="EMBL/GenBank/DDBJ databases">
        <authorList>
            <person name="Zhang R."/>
            <person name="Pan Y."/>
            <person name="Wang J."/>
            <person name="Ma R."/>
            <person name="Yu S."/>
        </authorList>
    </citation>
    <scope>NUCLEOTIDE SEQUENCE</scope>
    <source>
        <strain evidence="3">LA-IB0</strain>
        <tissue evidence="3">Leaf</tissue>
    </source>
</reference>
<dbReference type="PANTHER" id="PTHR15503">
    <property type="entry name" value="LDOC1 RELATED"/>
    <property type="match status" value="1"/>
</dbReference>
<evidence type="ECO:0000259" key="2">
    <source>
        <dbReference type="Pfam" id="PF03732"/>
    </source>
</evidence>
<evidence type="ECO:0000313" key="3">
    <source>
        <dbReference type="EMBL" id="KAG8380288.1"/>
    </source>
</evidence>
<dbReference type="InterPro" id="IPR021109">
    <property type="entry name" value="Peptidase_aspartic_dom_sf"/>
</dbReference>
<name>A0AAV6XMB7_9LAMI</name>
<proteinExistence type="predicted"/>
<dbReference type="Gene3D" id="2.40.70.10">
    <property type="entry name" value="Acid Proteases"/>
    <property type="match status" value="1"/>
</dbReference>
<feature type="domain" description="Retrotransposon gag" evidence="2">
    <location>
        <begin position="125"/>
        <end position="216"/>
    </location>
</feature>
<feature type="compositionally biased region" description="Pro residues" evidence="1">
    <location>
        <begin position="255"/>
        <end position="276"/>
    </location>
</feature>
<gene>
    <name evidence="3" type="ORF">BUALT_Bualt06G0000100</name>
</gene>
<dbReference type="CDD" id="cd00303">
    <property type="entry name" value="retropepsin_like"/>
    <property type="match status" value="1"/>
</dbReference>
<dbReference type="Proteomes" id="UP000826271">
    <property type="component" value="Unassembled WGS sequence"/>
</dbReference>
<sequence length="456" mass="52045">MVDTRSNSDLIKEVDMLVEQMRVNSEQMTSNQEKGMEDLRVLITTMARNQQGNRHIPGTLEEVMEGGAESQNRRGPPAWNPGYHMPTKCSTIEFPRFNGEDLRDWIFRCEQFFEVDDTPSDSKVRLAAIHLEGKALQWHQVFMKARLTRDLSSWETYVRALNDRFGTQLYEDPMSELMNLRQIGSVKEYLDHFDELLNHVDLSESYAISCFLAGFRHDIAIQVRMFKPKTLQNAISLAKLQEQALYLTNKRGNPPILPKPQPIPYKPPLLPTPKPYTLPNLSGPPSYSNPQTNSKPNFTNPNNSKLPPRPGRRLTPQEMDEKRAKGLCFLCDEKYTFGHQCSKRRQLFIMEAGDDEEAIEEEQEDSSTKTPKEEGMEELLTDSHVSMHALSGIHDYRTMRVTGNVEGKPIHILIDTGSTHNVNDIEAAKRLKCTIMETTPFPVSVVDGNKIYSSTM</sequence>
<keyword evidence="4" id="KW-1185">Reference proteome</keyword>
<comment type="caution">
    <text evidence="3">The sequence shown here is derived from an EMBL/GenBank/DDBJ whole genome shotgun (WGS) entry which is preliminary data.</text>
</comment>
<dbReference type="Pfam" id="PF03732">
    <property type="entry name" value="Retrotrans_gag"/>
    <property type="match status" value="1"/>
</dbReference>
<dbReference type="InterPro" id="IPR005162">
    <property type="entry name" value="Retrotrans_gag_dom"/>
</dbReference>
<accession>A0AAV6XMB7</accession>
<feature type="region of interest" description="Disordered" evidence="1">
    <location>
        <begin position="251"/>
        <end position="315"/>
    </location>
</feature>
<dbReference type="AlphaFoldDB" id="A0AAV6XMB7"/>
<protein>
    <recommendedName>
        <fullName evidence="2">Retrotransposon gag domain-containing protein</fullName>
    </recommendedName>
</protein>
<feature type="compositionally biased region" description="Polar residues" evidence="1">
    <location>
        <begin position="283"/>
        <end position="305"/>
    </location>
</feature>